<name>A0A5N6KPX0_9ROSI</name>
<evidence type="ECO:0000313" key="3">
    <source>
        <dbReference type="EMBL" id="KAB8337110.1"/>
    </source>
</evidence>
<evidence type="ECO:0000259" key="2">
    <source>
        <dbReference type="PROSITE" id="PS50030"/>
    </source>
</evidence>
<dbReference type="InterPro" id="IPR009060">
    <property type="entry name" value="UBA-like_sf"/>
</dbReference>
<feature type="domain" description="UBA" evidence="2">
    <location>
        <begin position="1132"/>
        <end position="1180"/>
    </location>
</feature>
<feature type="compositionally biased region" description="Low complexity" evidence="1">
    <location>
        <begin position="1058"/>
        <end position="1091"/>
    </location>
</feature>
<keyword evidence="4" id="KW-1185">Reference proteome</keyword>
<sequence length="1180" mass="129406">MIGSLSGQGPTDQATSTLVFGSPRVERQVQRKLQHELLGSESCREARMRTLHEATQGRNWSANITRGRKATCTLTSHVQSWKKTSRSVLSTMPKTLSRRHSSTGTKQRDAVVLGDPRRQTTSWSSGLCIFDGKIDLDWGQCMGCGCELRAPQWWTKGRRRLATSVDSPHLTLDRKFRMNASSSLPDPAFRLHPYDAAALRPQPAAGVFKKLGFGRKSSVAPTAAPKRQQQNGTILHAVSGDDAQIHLPLAEALAISPDDETLQAIKRAHAAAAANAQAFSHKRLTHKFSSALLDLAAGKAEPTVIGIWTSGEPQWIGEHRIDSPERVSPSSSRPASADKARSVPRLTIPEHPRGRRSPTPVLVQHNPTITTSHAPRPEFAEFGYVSPVSSSPSSPVHRRASLLFGPKATSDSLYFSSPSDNDSVYNKYASGESDGGASTPNSQEIHTPPQSSGFPLNRDSVAWSVKDPCAAGVFDEDSASLSRHPSLRPAGLAIRPTKSATPLNRRDTHAYAKTRASPRIEQQIWREEANRQKMAQMVARLKAAGVKQHKLDALVGLDKASDGSIPAKSANSVVIGILKKCNSMKDLFSLAVANKGFYTAFKSQELTLMKNALRNQSSAAWEHREMALDSLPFFEYTPSQYLAFHTRDVYVLAALKEMLCSSQHLARDKLRVETLEALKSRFSPRAIEIDDAFWRIWTFCELFGPEKGEEEDITAQMDWLRGGRDVQASRALMSPARPKSHGAASTRSPSAASRPTDVRASTSSSSSTATKTVKFRLPPAQFGLGNPGGLNNAQLEDLQEIWIGLKNLLSRISFGAERVEQAREHGVFDDRPPIMDEDECLEEWIYYLLGLGLSVVQDLAAKEPLSDASVFDTAKHMEWTDWEVLASGASRRTFLEEAVKRVSLDQCKEAQQLSPVERANTEAAAKCRRSRGQSLANELRQAKKSANLREVPYSEERPMSLWLHFQNQEGAQLPEPVVESPFEAESAKATIDFTDDSLPQIGGMVLSSEEVTPASARSFGHPAGPRRTKSGSLSLFPRQYGSPTLSPEHTDASRLHHLASSSRSSNNTSTSRDSSGSTNSSARSGSTQASSFASRGASPMREAVNEPHLMHPAFRREATTAVDEYNGRLTSPVQENSVDRFVFRIVEMGFTAEDARRALRKTDDGKCLSVDRAVEWLLSA</sequence>
<feature type="compositionally biased region" description="Polar residues" evidence="1">
    <location>
        <begin position="436"/>
        <end position="454"/>
    </location>
</feature>
<comment type="caution">
    <text evidence="3">The sequence shown here is derived from an EMBL/GenBank/DDBJ whole genome shotgun (WGS) entry which is preliminary data.</text>
</comment>
<feature type="region of interest" description="Disordered" evidence="1">
    <location>
        <begin position="321"/>
        <end position="375"/>
    </location>
</feature>
<dbReference type="SUPFAM" id="SSF46934">
    <property type="entry name" value="UBA-like"/>
    <property type="match status" value="1"/>
</dbReference>
<dbReference type="EMBL" id="VIBQ01000009">
    <property type="protein sequence ID" value="KAB8337110.1"/>
    <property type="molecule type" value="Genomic_DNA"/>
</dbReference>
<dbReference type="AlphaFoldDB" id="A0A5N6KPX0"/>
<dbReference type="OrthoDB" id="5376710at2759"/>
<dbReference type="Pfam" id="PF22562">
    <property type="entry name" value="UBA_7"/>
    <property type="match status" value="1"/>
</dbReference>
<feature type="compositionally biased region" description="Low complexity" evidence="1">
    <location>
        <begin position="326"/>
        <end position="335"/>
    </location>
</feature>
<dbReference type="Proteomes" id="UP000327013">
    <property type="component" value="Unassembled WGS sequence"/>
</dbReference>
<feature type="compositionally biased region" description="Polar residues" evidence="1">
    <location>
        <begin position="84"/>
        <end position="94"/>
    </location>
</feature>
<feature type="region of interest" description="Disordered" evidence="1">
    <location>
        <begin position="84"/>
        <end position="110"/>
    </location>
</feature>
<feature type="region of interest" description="Disordered" evidence="1">
    <location>
        <begin position="732"/>
        <end position="770"/>
    </location>
</feature>
<evidence type="ECO:0000256" key="1">
    <source>
        <dbReference type="SAM" id="MobiDB-lite"/>
    </source>
</evidence>
<evidence type="ECO:0000313" key="4">
    <source>
        <dbReference type="Proteomes" id="UP000327013"/>
    </source>
</evidence>
<feature type="region of interest" description="Disordered" evidence="1">
    <location>
        <begin position="1"/>
        <end position="22"/>
    </location>
</feature>
<accession>A0A5N6KPX0</accession>
<gene>
    <name evidence="3" type="ORF">FH972_021414</name>
</gene>
<dbReference type="Gene3D" id="1.10.8.10">
    <property type="entry name" value="DNA helicase RuvA subunit, C-terminal domain"/>
    <property type="match status" value="1"/>
</dbReference>
<dbReference type="PROSITE" id="PS50030">
    <property type="entry name" value="UBA"/>
    <property type="match status" value="1"/>
</dbReference>
<feature type="region of interest" description="Disordered" evidence="1">
    <location>
        <begin position="1012"/>
        <end position="1100"/>
    </location>
</feature>
<dbReference type="InterPro" id="IPR015940">
    <property type="entry name" value="UBA"/>
</dbReference>
<protein>
    <recommendedName>
        <fullName evidence="2">UBA domain-containing protein</fullName>
    </recommendedName>
</protein>
<feature type="region of interest" description="Disordered" evidence="1">
    <location>
        <begin position="425"/>
        <end position="458"/>
    </location>
</feature>
<reference evidence="3 4" key="1">
    <citation type="submission" date="2019-06" db="EMBL/GenBank/DDBJ databases">
        <title>A chromosomal-level reference genome of Carpinus fangiana (Coryloideae, Betulaceae).</title>
        <authorList>
            <person name="Yang X."/>
            <person name="Wang Z."/>
            <person name="Zhang L."/>
            <person name="Hao G."/>
            <person name="Liu J."/>
            <person name="Yang Y."/>
        </authorList>
    </citation>
    <scope>NUCLEOTIDE SEQUENCE [LARGE SCALE GENOMIC DNA]</scope>
    <source>
        <strain evidence="3">Cfa_2016G</strain>
        <tissue evidence="3">Leaf</tissue>
    </source>
</reference>
<proteinExistence type="predicted"/>
<feature type="compositionally biased region" description="Polar residues" evidence="1">
    <location>
        <begin position="1"/>
        <end position="19"/>
    </location>
</feature>
<organism evidence="3 4">
    <name type="scientific">Carpinus fangiana</name>
    <dbReference type="NCBI Taxonomy" id="176857"/>
    <lineage>
        <taxon>Eukaryota</taxon>
        <taxon>Viridiplantae</taxon>
        <taxon>Streptophyta</taxon>
        <taxon>Embryophyta</taxon>
        <taxon>Tracheophyta</taxon>
        <taxon>Spermatophyta</taxon>
        <taxon>Magnoliopsida</taxon>
        <taxon>eudicotyledons</taxon>
        <taxon>Gunneridae</taxon>
        <taxon>Pentapetalae</taxon>
        <taxon>rosids</taxon>
        <taxon>fabids</taxon>
        <taxon>Fagales</taxon>
        <taxon>Betulaceae</taxon>
        <taxon>Carpinus</taxon>
    </lineage>
</organism>
<feature type="compositionally biased region" description="Low complexity" evidence="1">
    <location>
        <begin position="743"/>
        <end position="770"/>
    </location>
</feature>